<reference evidence="2" key="2">
    <citation type="submission" date="2014-03" db="EMBL/GenBank/DDBJ databases">
        <title>Candidatus Competibacter-lineage genomes retrieved from metagenomes reveal functional metabolic diversity.</title>
        <authorList>
            <person name="McIlroy S.J."/>
            <person name="Albertsen M."/>
            <person name="Andresen E.K."/>
            <person name="Saunders A.M."/>
            <person name="Kristiansen R."/>
            <person name="Stokholm-Bjerregaard M."/>
            <person name="Nielsen K.L."/>
            <person name="Nielsen P.H."/>
        </authorList>
    </citation>
    <scope>NUCLEOTIDE SEQUENCE</scope>
    <source>
        <strain evidence="2">Run_A_D11</strain>
    </source>
</reference>
<protein>
    <submittedName>
        <fullName evidence="2">Uncharacterized protein</fullName>
    </submittedName>
</protein>
<dbReference type="Proteomes" id="UP000035760">
    <property type="component" value="Unassembled WGS sequence"/>
</dbReference>
<reference evidence="2" key="1">
    <citation type="submission" date="2013-07" db="EMBL/GenBank/DDBJ databases">
        <authorList>
            <person name="McIlroy S."/>
        </authorList>
    </citation>
    <scope>NUCLEOTIDE SEQUENCE [LARGE SCALE GENOMIC DNA]</scope>
    <source>
        <strain evidence="2">Run_A_D11</strain>
    </source>
</reference>
<gene>
    <name evidence="2" type="ORF">BN873_380004</name>
</gene>
<sequence>MALIAQATRAAGGELAMLDEEDLSGLQSALDEAKQKLQEPQDEANAARDRLSELNAELAREQGDTDTADQLELELAKRQALAEVEANLAKARAENNRELIALYEAHLAKEQQLYDLKEKNLKRDQEEARSS</sequence>
<organism evidence="2 3">
    <name type="scientific">Candidatus Competibacter denitrificans Run_A_D11</name>
    <dbReference type="NCBI Taxonomy" id="1400863"/>
    <lineage>
        <taxon>Bacteria</taxon>
        <taxon>Pseudomonadati</taxon>
        <taxon>Pseudomonadota</taxon>
        <taxon>Gammaproteobacteria</taxon>
        <taxon>Candidatus Competibacteraceae</taxon>
        <taxon>Candidatus Competibacter</taxon>
    </lineage>
</organism>
<feature type="coiled-coil region" evidence="1">
    <location>
        <begin position="23"/>
        <end position="127"/>
    </location>
</feature>
<keyword evidence="3" id="KW-1185">Reference proteome</keyword>
<dbReference type="EMBL" id="CBTJ020000045">
    <property type="protein sequence ID" value="CDI03022.1"/>
    <property type="molecule type" value="Genomic_DNA"/>
</dbReference>
<evidence type="ECO:0000313" key="3">
    <source>
        <dbReference type="Proteomes" id="UP000035760"/>
    </source>
</evidence>
<comment type="caution">
    <text evidence="2">The sequence shown here is derived from an EMBL/GenBank/DDBJ whole genome shotgun (WGS) entry which is preliminary data.</text>
</comment>
<keyword evidence="1" id="KW-0175">Coiled coil</keyword>
<evidence type="ECO:0000256" key="1">
    <source>
        <dbReference type="SAM" id="Coils"/>
    </source>
</evidence>
<proteinExistence type="predicted"/>
<evidence type="ECO:0000313" key="2">
    <source>
        <dbReference type="EMBL" id="CDI03022.1"/>
    </source>
</evidence>
<name>W6M5L2_9GAMM</name>
<dbReference type="AlphaFoldDB" id="W6M5L2"/>
<dbReference type="STRING" id="1400863.BN873_380004"/>
<dbReference type="RefSeq" id="WP_048673559.1">
    <property type="nucleotide sequence ID" value="NZ_CBTJ020000045.1"/>
</dbReference>
<accession>W6M5L2</accession>